<dbReference type="RefSeq" id="WP_283535491.1">
    <property type="nucleotide sequence ID" value="NZ_CP073633.1"/>
</dbReference>
<keyword evidence="5" id="KW-0777">Teichoic acid biosynthesis</keyword>
<keyword evidence="3" id="KW-1003">Cell membrane</keyword>
<dbReference type="GO" id="GO:0047355">
    <property type="term" value="F:CDP-glycerol glycerophosphotransferase activity"/>
    <property type="evidence" value="ECO:0007669"/>
    <property type="project" value="InterPro"/>
</dbReference>
<dbReference type="InterPro" id="IPR011990">
    <property type="entry name" value="TPR-like_helical_dom_sf"/>
</dbReference>
<evidence type="ECO:0000256" key="5">
    <source>
        <dbReference type="ARBA" id="ARBA00022944"/>
    </source>
</evidence>
<dbReference type="PANTHER" id="PTHR37316">
    <property type="entry name" value="TEICHOIC ACID GLYCEROL-PHOSPHATE PRIMASE"/>
    <property type="match status" value="1"/>
</dbReference>
<dbReference type="InterPro" id="IPR051612">
    <property type="entry name" value="Teichoic_Acid_Biosynth"/>
</dbReference>
<evidence type="ECO:0000256" key="1">
    <source>
        <dbReference type="ARBA" id="ARBA00004202"/>
    </source>
</evidence>
<dbReference type="Pfam" id="PF00534">
    <property type="entry name" value="Glycos_transf_1"/>
    <property type="match status" value="1"/>
</dbReference>
<feature type="repeat" description="TPR" evidence="7">
    <location>
        <begin position="524"/>
        <end position="557"/>
    </location>
</feature>
<evidence type="ECO:0000259" key="9">
    <source>
        <dbReference type="Pfam" id="PF00534"/>
    </source>
</evidence>
<dbReference type="Gene3D" id="3.40.50.12580">
    <property type="match status" value="1"/>
</dbReference>
<dbReference type="GO" id="GO:0005886">
    <property type="term" value="C:plasma membrane"/>
    <property type="evidence" value="ECO:0007669"/>
    <property type="project" value="UniProtKB-SubCell"/>
</dbReference>
<keyword evidence="4" id="KW-0808">Transferase</keyword>
<dbReference type="InterPro" id="IPR007554">
    <property type="entry name" value="Glycerophosphate_synth"/>
</dbReference>
<dbReference type="InterPro" id="IPR019734">
    <property type="entry name" value="TPR_rpt"/>
</dbReference>
<dbReference type="Pfam" id="PF13181">
    <property type="entry name" value="TPR_8"/>
    <property type="match status" value="1"/>
</dbReference>
<evidence type="ECO:0000256" key="4">
    <source>
        <dbReference type="ARBA" id="ARBA00022679"/>
    </source>
</evidence>
<dbReference type="PROSITE" id="PS50005">
    <property type="entry name" value="TPR"/>
    <property type="match status" value="2"/>
</dbReference>
<gene>
    <name evidence="10" type="ORF">KEC54_24650</name>
</gene>
<comment type="subcellular location">
    <subcellularLocation>
        <location evidence="1">Cell membrane</location>
        <topology evidence="1">Peripheral membrane protein</topology>
    </subcellularLocation>
</comment>
<evidence type="ECO:0000256" key="7">
    <source>
        <dbReference type="PROSITE-ProRule" id="PRU00339"/>
    </source>
</evidence>
<keyword evidence="6" id="KW-0472">Membrane</keyword>
<dbReference type="InterPro" id="IPR001296">
    <property type="entry name" value="Glyco_trans_1"/>
</dbReference>
<accession>A0AAX3WG74</accession>
<evidence type="ECO:0000313" key="11">
    <source>
        <dbReference type="Proteomes" id="UP001223720"/>
    </source>
</evidence>
<evidence type="ECO:0000256" key="2">
    <source>
        <dbReference type="ARBA" id="ARBA00010488"/>
    </source>
</evidence>
<feature type="compositionally biased region" description="Polar residues" evidence="8">
    <location>
        <begin position="1"/>
        <end position="16"/>
    </location>
</feature>
<organism evidence="10 11">
    <name type="scientific">Methylorubrum extorquens</name>
    <name type="common">Methylobacterium dichloromethanicum</name>
    <name type="synonym">Methylobacterium extorquens</name>
    <dbReference type="NCBI Taxonomy" id="408"/>
    <lineage>
        <taxon>Bacteria</taxon>
        <taxon>Pseudomonadati</taxon>
        <taxon>Pseudomonadota</taxon>
        <taxon>Alphaproteobacteria</taxon>
        <taxon>Hyphomicrobiales</taxon>
        <taxon>Methylobacteriaceae</taxon>
        <taxon>Methylorubrum</taxon>
    </lineage>
</organism>
<dbReference type="Gene3D" id="3.40.50.11820">
    <property type="match status" value="1"/>
</dbReference>
<name>A0AAX3WG74_METEX</name>
<dbReference type="PANTHER" id="PTHR37316:SF3">
    <property type="entry name" value="TEICHOIC ACID GLYCEROL-PHOSPHATE TRANSFERASE"/>
    <property type="match status" value="1"/>
</dbReference>
<dbReference type="SUPFAM" id="SSF48452">
    <property type="entry name" value="TPR-like"/>
    <property type="match status" value="2"/>
</dbReference>
<reference evidence="10" key="1">
    <citation type="journal article" date="2022" name="Biotechnol. Bioprocess Eng.">
        <title>Pan-genome Analysis Reveals Comparative Genomic Features of Central Metabolic Pathways in Methylorubrum extorquens.</title>
        <authorList>
            <person name="Lee G.M."/>
            <person name="Scott-Nevros Z.K."/>
            <person name="Lee S.-M."/>
            <person name="Kim D."/>
        </authorList>
    </citation>
    <scope>NUCLEOTIDE SEQUENCE</scope>
    <source>
        <strain evidence="10">ATCC 55366</strain>
    </source>
</reference>
<dbReference type="GO" id="GO:0019350">
    <property type="term" value="P:teichoic acid biosynthetic process"/>
    <property type="evidence" value="ECO:0007669"/>
    <property type="project" value="UniProtKB-KW"/>
</dbReference>
<dbReference type="SMART" id="SM00028">
    <property type="entry name" value="TPR"/>
    <property type="match status" value="6"/>
</dbReference>
<feature type="repeat" description="TPR" evidence="7">
    <location>
        <begin position="255"/>
        <end position="288"/>
    </location>
</feature>
<dbReference type="Pfam" id="PF04464">
    <property type="entry name" value="Glyphos_transf"/>
    <property type="match status" value="1"/>
</dbReference>
<dbReference type="InterPro" id="IPR043148">
    <property type="entry name" value="TagF_C"/>
</dbReference>
<feature type="domain" description="Glycosyl transferase family 1" evidence="9">
    <location>
        <begin position="1219"/>
        <end position="1356"/>
    </location>
</feature>
<evidence type="ECO:0000313" key="10">
    <source>
        <dbReference type="EMBL" id="WHQ69491.1"/>
    </source>
</evidence>
<dbReference type="InterPro" id="IPR043149">
    <property type="entry name" value="TagF_N"/>
</dbReference>
<dbReference type="Gene3D" id="1.25.40.10">
    <property type="entry name" value="Tetratricopeptide repeat domain"/>
    <property type="match status" value="2"/>
</dbReference>
<dbReference type="Pfam" id="PF13432">
    <property type="entry name" value="TPR_16"/>
    <property type="match status" value="3"/>
</dbReference>
<evidence type="ECO:0000256" key="8">
    <source>
        <dbReference type="SAM" id="MobiDB-lite"/>
    </source>
</evidence>
<dbReference type="CDD" id="cd03811">
    <property type="entry name" value="GT4_GT28_WabH-like"/>
    <property type="match status" value="1"/>
</dbReference>
<feature type="region of interest" description="Disordered" evidence="8">
    <location>
        <begin position="1"/>
        <end position="32"/>
    </location>
</feature>
<dbReference type="Gene3D" id="3.40.50.2000">
    <property type="entry name" value="Glycogen Phosphorylase B"/>
    <property type="match status" value="2"/>
</dbReference>
<sequence>MTNQIDFDTATGQSDALSAGASNEVKAPESRKDSVAREILHSGLFDAAYYLEQCAGEIPTGIDPIEHYIMSGCSAGLNPNPWFESEYYLKANKDVAMSGLNPLLHFARYGWKELRSPAQESYDLIWHSIAENAEAFGAVNPMTRHCKEYADSLRGVTVRRIKPLSSSEATIFSQACHSVLSDKQLGARALRQIGNYCIRSKIWATAEEVFRSLIAIHPDVLSYRIQLADTVEKQGRVWQLVDVLNDAVSLAPEDADLWFRLGDAQERMGAFSAAASGFARALDIKASDAIWHYRLGYVLERTGRRASAKASYAKAAELDRTHNAARFGVGAFHQSRGFWRQAADAYAASTVLRPDDSELWFKLGFARDRCYQWQEAQHAFAVSVSLHFAQPYGHYRLGFVLERQGKWREAAGAYRTAADMSAEHNPYWYYRCGYVLERAGEFKEACAAYILTAKTSWDSYKKLGATFYTRWFPDSVDDSKSAAEGHIQTHAAPIADTAPSAESARREYLNALPAGVASSPQKVASHFYAVAELMQAHGLFDQALESYQIALDTSPQHKPAWYRALGCLLIRKGDYSRACEVFSRSRILNLSYGVDFTKYEADSETKQLMEYCQYFENRDVERRTILYESFFGASIGCNPLAIFRHIIGRPEFSEWKHIWVINDRSNIPAELARYPNVVFIPRHSDAYRRYVATAEYLLNNVTFPYWFIRRPDQKYLNTWHGTPLKTLGKDMKAEFMAHGNVTRNFLHATHLLSPNIHTSDIMMKSYDVAGIFAGKFAETGYPRVDHVIGADIARKQKIFEALGLKPGAPVVLYAPTWRGTQGKPETDCERILADVSALISDDYQLVFRGHHFMEAALAGVDLAISVASQEIDSCDLLSVVDVLVTDYSSIFFDFLPTGRPIVFYAYDVSSYAADRGFYFEISDLPGALCTDVLQAREAVARGLRNVADNTPEYQAARSRFCPHEDGNSARRAVEFLFFDSDESVVSRYQNEAESIVMYNGMFPPNGITSSYLNLLHSLESEGLQVSTLFDPAKITNDPVRVEKFESMPSYVKCIAREGRMVMDPEEIWVTQRLETGADVDGREQWSVYWKAYQREYRRIFGDAKHRSFVNFEGYNTITAAIGAAAPSGVHTAMYLHNDMIRERDTKLPYLDRLFKLYARYDKIVSVSEAMKVANREKLCRELKIEPAKFVSCDNTIDIGTINALSHEKMDLDLLPWFGGGATFVSLGRMSPEKDHAKLIRAFALVLVEYPDAKLVILGDGPLRHDLNVLIKDLNVTGSVKLAGLRMNPFPAMRACDCFVLSSNHEGQPMVLLEAMTMGVAIIATDIDGSRGLLGRYYGELVENSESGLSAGMLAFLKGAVKPGTFKADHYQANALQDFRHVTLSS</sequence>
<comment type="similarity">
    <text evidence="2">Belongs to the CDP-glycerol glycerophosphotransferase family.</text>
</comment>
<evidence type="ECO:0000256" key="6">
    <source>
        <dbReference type="ARBA" id="ARBA00023136"/>
    </source>
</evidence>
<proteinExistence type="inferred from homology"/>
<dbReference type="GO" id="GO:0016757">
    <property type="term" value="F:glycosyltransferase activity"/>
    <property type="evidence" value="ECO:0007669"/>
    <property type="project" value="InterPro"/>
</dbReference>
<dbReference type="SUPFAM" id="SSF53756">
    <property type="entry name" value="UDP-Glycosyltransferase/glycogen phosphorylase"/>
    <property type="match status" value="2"/>
</dbReference>
<evidence type="ECO:0000256" key="3">
    <source>
        <dbReference type="ARBA" id="ARBA00022475"/>
    </source>
</evidence>
<keyword evidence="7" id="KW-0802">TPR repeat</keyword>
<protein>
    <submittedName>
        <fullName evidence="10">CDP-glycerol glycerophosphotransferase family protein</fullName>
    </submittedName>
</protein>
<dbReference type="Proteomes" id="UP001223720">
    <property type="component" value="Chromosome"/>
</dbReference>
<dbReference type="EMBL" id="CP073633">
    <property type="protein sequence ID" value="WHQ69491.1"/>
    <property type="molecule type" value="Genomic_DNA"/>
</dbReference>